<keyword evidence="3" id="KW-1185">Reference proteome</keyword>
<dbReference type="EMBL" id="BLLH01000007">
    <property type="protein sequence ID" value="GFH40918.1"/>
    <property type="molecule type" value="Genomic_DNA"/>
</dbReference>
<comment type="caution">
    <text evidence="2">The sequence shown here is derived from an EMBL/GenBank/DDBJ whole genome shotgun (WGS) entry which is preliminary data.</text>
</comment>
<evidence type="ECO:0000313" key="2">
    <source>
        <dbReference type="EMBL" id="GFH40918.1"/>
    </source>
</evidence>
<evidence type="ECO:0000313" key="3">
    <source>
        <dbReference type="Proteomes" id="UP000475928"/>
    </source>
</evidence>
<gene>
    <name evidence="2" type="primary">ytcC</name>
    <name evidence="2" type="ORF">Hs20B_13160</name>
</gene>
<evidence type="ECO:0008006" key="4">
    <source>
        <dbReference type="Google" id="ProtNLM"/>
    </source>
</evidence>
<dbReference type="RefSeq" id="WP_172356907.1">
    <property type="nucleotide sequence ID" value="NZ_BLLH01000007.1"/>
</dbReference>
<dbReference type="Proteomes" id="UP000475928">
    <property type="component" value="Unassembled WGS sequence"/>
</dbReference>
<proteinExistence type="predicted"/>
<dbReference type="PROSITE" id="PS51257">
    <property type="entry name" value="PROKAR_LIPOPROTEIN"/>
    <property type="match status" value="1"/>
</dbReference>
<protein>
    <recommendedName>
        <fullName evidence="4">Lipoprotein</fullName>
    </recommendedName>
</protein>
<evidence type="ECO:0000256" key="1">
    <source>
        <dbReference type="SAM" id="SignalP"/>
    </source>
</evidence>
<sequence length="377" mass="38630">MKKSKLISLLAVSALSVTILTACGDSDSKSSDDKTTASSTAKTAEAFTGATAGTDSFDTLTKAVAADGAWLNGITKDLDASGKTLTVNGLFAGDGQVNRELALYKSNPTTHKPDATYTLTVAKLVVKSPSFTIAQGTVKGDVYVNAPGFKIEGTGKVDGNLIFASDDLKTAYEALDATDKGTVTGTVKVEAADVTAVKAGAISVAAKGGEITYNKITDAKTGATAGTDKFATLSDGLSKNGGWLGAANTDIDASGKTLTIDGTFIGSKGTIARKVALYDQNSDHQVTKTYTVTVAKVVVNSPYTVIANGGIKGDVYVSKTATGFAAQNGKDTTGKQVTAKIDGNLYFATQDQLDAYNKLDATAKFDVTGETAVKAAN</sequence>
<keyword evidence="1" id="KW-0732">Signal</keyword>
<reference evidence="2 3" key="1">
    <citation type="submission" date="2020-02" db="EMBL/GenBank/DDBJ databases">
        <title>Draft genome sequence of Lactococcus sp. Hs20B0-1.</title>
        <authorList>
            <person name="Noda S."/>
            <person name="Yuki M."/>
            <person name="Ohkuma M."/>
        </authorList>
    </citation>
    <scope>NUCLEOTIDE SEQUENCE [LARGE SCALE GENOMIC DNA]</scope>
    <source>
        <strain evidence="2 3">Hs20B0-1</strain>
    </source>
</reference>
<feature type="chain" id="PRO_5025595027" description="Lipoprotein" evidence="1">
    <location>
        <begin position="25"/>
        <end position="377"/>
    </location>
</feature>
<accession>A0A6A0B8X2</accession>
<organism evidence="2 3">
    <name type="scientific">Pseudolactococcus insecticola</name>
    <dbReference type="NCBI Taxonomy" id="2709158"/>
    <lineage>
        <taxon>Bacteria</taxon>
        <taxon>Bacillati</taxon>
        <taxon>Bacillota</taxon>
        <taxon>Bacilli</taxon>
        <taxon>Lactobacillales</taxon>
        <taxon>Streptococcaceae</taxon>
        <taxon>Pseudolactococcus</taxon>
    </lineage>
</organism>
<dbReference type="AlphaFoldDB" id="A0A6A0B8X2"/>
<feature type="signal peptide" evidence="1">
    <location>
        <begin position="1"/>
        <end position="24"/>
    </location>
</feature>
<name>A0A6A0B8X2_9LACT</name>